<sequence>ILPRPSTSPELPRKKSLPSGKIHDLPATKFSHIPPTDKSVFPASVSSPNWRPPPKGARVPGSTGKEAWGGVAGDGLVITLSRTEGGRQMEAPV</sequence>
<reference evidence="2 3" key="1">
    <citation type="submission" date="2023-05" db="EMBL/GenBank/DDBJ databases">
        <title>B98-5 Cell Line De Novo Hybrid Assembly: An Optical Mapping Approach.</title>
        <authorList>
            <person name="Kananen K."/>
            <person name="Auerbach J.A."/>
            <person name="Kautto E."/>
            <person name="Blachly J.S."/>
        </authorList>
    </citation>
    <scope>NUCLEOTIDE SEQUENCE [LARGE SCALE GENOMIC DNA]</scope>
    <source>
        <strain evidence="2">B95-8</strain>
        <tissue evidence="2">Cell line</tissue>
    </source>
</reference>
<feature type="region of interest" description="Disordered" evidence="1">
    <location>
        <begin position="1"/>
        <end position="71"/>
    </location>
</feature>
<keyword evidence="3" id="KW-1185">Reference proteome</keyword>
<protein>
    <submittedName>
        <fullName evidence="2">Uncharacterized protein</fullName>
    </submittedName>
</protein>
<proteinExistence type="predicted"/>
<evidence type="ECO:0000313" key="3">
    <source>
        <dbReference type="Proteomes" id="UP001266305"/>
    </source>
</evidence>
<dbReference type="Proteomes" id="UP001266305">
    <property type="component" value="Unassembled WGS sequence"/>
</dbReference>
<evidence type="ECO:0000313" key="2">
    <source>
        <dbReference type="EMBL" id="KAK2086132.1"/>
    </source>
</evidence>
<feature type="non-terminal residue" evidence="2">
    <location>
        <position position="93"/>
    </location>
</feature>
<name>A0ABQ9TMY5_SAGOE</name>
<dbReference type="EMBL" id="JASSZA010000020">
    <property type="protein sequence ID" value="KAK2086132.1"/>
    <property type="molecule type" value="Genomic_DNA"/>
</dbReference>
<evidence type="ECO:0000256" key="1">
    <source>
        <dbReference type="SAM" id="MobiDB-lite"/>
    </source>
</evidence>
<accession>A0ABQ9TMY5</accession>
<comment type="caution">
    <text evidence="2">The sequence shown here is derived from an EMBL/GenBank/DDBJ whole genome shotgun (WGS) entry which is preliminary data.</text>
</comment>
<feature type="non-terminal residue" evidence="2">
    <location>
        <position position="1"/>
    </location>
</feature>
<gene>
    <name evidence="2" type="ORF">P7K49_035557</name>
</gene>
<organism evidence="2 3">
    <name type="scientific">Saguinus oedipus</name>
    <name type="common">Cotton-top tamarin</name>
    <name type="synonym">Oedipomidas oedipus</name>
    <dbReference type="NCBI Taxonomy" id="9490"/>
    <lineage>
        <taxon>Eukaryota</taxon>
        <taxon>Metazoa</taxon>
        <taxon>Chordata</taxon>
        <taxon>Craniata</taxon>
        <taxon>Vertebrata</taxon>
        <taxon>Euteleostomi</taxon>
        <taxon>Mammalia</taxon>
        <taxon>Eutheria</taxon>
        <taxon>Euarchontoglires</taxon>
        <taxon>Primates</taxon>
        <taxon>Haplorrhini</taxon>
        <taxon>Platyrrhini</taxon>
        <taxon>Cebidae</taxon>
        <taxon>Callitrichinae</taxon>
        <taxon>Saguinus</taxon>
    </lineage>
</organism>